<dbReference type="EMBL" id="CM039172">
    <property type="protein sequence ID" value="KAH9780963.1"/>
    <property type="molecule type" value="Genomic_DNA"/>
</dbReference>
<organism evidence="1 2">
    <name type="scientific">Citrus sinensis</name>
    <name type="common">Sweet orange</name>
    <name type="synonym">Citrus aurantium var. sinensis</name>
    <dbReference type="NCBI Taxonomy" id="2711"/>
    <lineage>
        <taxon>Eukaryota</taxon>
        <taxon>Viridiplantae</taxon>
        <taxon>Streptophyta</taxon>
        <taxon>Embryophyta</taxon>
        <taxon>Tracheophyta</taxon>
        <taxon>Spermatophyta</taxon>
        <taxon>Magnoliopsida</taxon>
        <taxon>eudicotyledons</taxon>
        <taxon>Gunneridae</taxon>
        <taxon>Pentapetalae</taxon>
        <taxon>rosids</taxon>
        <taxon>malvids</taxon>
        <taxon>Sapindales</taxon>
        <taxon>Rutaceae</taxon>
        <taxon>Aurantioideae</taxon>
        <taxon>Citrus</taxon>
    </lineage>
</organism>
<proteinExistence type="predicted"/>
<keyword evidence="2" id="KW-1185">Reference proteome</keyword>
<protein>
    <submittedName>
        <fullName evidence="1">Receptor-like protein 13</fullName>
    </submittedName>
</protein>
<dbReference type="Proteomes" id="UP000829398">
    <property type="component" value="Chromosome 3"/>
</dbReference>
<gene>
    <name evidence="1" type="ORF">KPL71_008281</name>
</gene>
<evidence type="ECO:0000313" key="2">
    <source>
        <dbReference type="Proteomes" id="UP000829398"/>
    </source>
</evidence>
<name>A0ACB8M545_CITSI</name>
<comment type="caution">
    <text evidence="1">The sequence shown here is derived from an EMBL/GenBank/DDBJ whole genome shotgun (WGS) entry which is preliminary data.</text>
</comment>
<evidence type="ECO:0000313" key="1">
    <source>
        <dbReference type="EMBL" id="KAH9780963.1"/>
    </source>
</evidence>
<accession>A0ACB8M545</accession>
<sequence>MVRGPKWVWVKLLLMVVLLENCWSEGCWEQERVALLQLKHFFSIQVEGGENNSDCCQWGRVVCNNNTGRVMELHLSSARGLSLRGWYLNASLFSPFQELEWLDLSLNFIRENEGDLTGLSRLKNLKFLDLGSNYLKNSILSRIDGLSSLTTLYLHDNLLNGTIDIKEIDSLSNLEELDFRGNNINKFVAPKDYRGLRMLKSLHLGTSSWHYDGEIYSMNVSSLLQSLWTPFPNLETLELRDYHLGKKMTNQELLNFTNLEVLILDGSALHIRFLQSIAVLTSVKHLSMRNCYLYGTSDFQDFPKFRRLENLVMEYSEIHISFPQISKSMVSLKFLSLVNCGLNGTILNQGLCELVHLQELHIGYNNIGGTLPWCLVNMTSLRILDIASNQITGNISSSPLRYLTSLEELRVSNNQFQIPISFEPFFNHSKLKKFYGQKNRLFVEIESHSLTPKFQLQNISLSGCRCDFTFPRFLYYQHELRYVDLSHMNLRGEFPNWLLENNKELETLLLANNSLSGFFQMPVNPLKQLTTIDVSKNFIQGHIPTGIGSFLPRLEHFNISRNVFSGSIPSSFGDISSLRSLDLSNNRLTGEIPEHMTMGCFSLQILALSNNSLQGHIFSRSFNLTNLVTLQLDANQFTGGIPENLLNCSLLGGLYLSDNHISGKIPKWLGNLSNLVDIIMPNNHLEGPIPANLCKLNFLTVLDLEVNNISGSLPSCFSSWLLTQVHLSRNKIEGQLEDVFGDILVTLDLSYNRFSGRIPNWIDKLSHLSYLILANNNLEGEVPVQLCLLKQLQLIDLSHNNLSGTIPSCLYKTALGEGNYDSAAPTSEGNYGASSPAAGEAVSPSGSSTMRKEESVEFRTKNTSYYYQGRILKIMFGLDLSCNKLTGEIPFQIGYLNMIRALNLSHNNLMGTIPSTFSHLSQIESLDLSYNMLQGKIPTQLVELYALAIFSVAHNNLSGKVPDRVGQFATFTENSYDGNSLLCGQPLSESCYPNGSPNVSVSNEEDDDNFIDMGSFYITFIISYVIVILGIFGVLYVNPYWRRRWFYLIETYIAFCYYLLVDHLIPPRFCLGNK</sequence>
<reference evidence="2" key="1">
    <citation type="journal article" date="2023" name="Hortic. Res.">
        <title>A chromosome-level phased genome enabling allele-level studies in sweet orange: a case study on citrus Huanglongbing tolerance.</title>
        <authorList>
            <person name="Wu B."/>
            <person name="Yu Q."/>
            <person name="Deng Z."/>
            <person name="Duan Y."/>
            <person name="Luo F."/>
            <person name="Gmitter F. Jr."/>
        </authorList>
    </citation>
    <scope>NUCLEOTIDE SEQUENCE [LARGE SCALE GENOMIC DNA]</scope>
    <source>
        <strain evidence="2">cv. Valencia</strain>
    </source>
</reference>